<dbReference type="Proteomes" id="UP000806528">
    <property type="component" value="Unassembled WGS sequence"/>
</dbReference>
<organism evidence="2 3">
    <name type="scientific">Nocardiopsis coralli</name>
    <dbReference type="NCBI Taxonomy" id="2772213"/>
    <lineage>
        <taxon>Bacteria</taxon>
        <taxon>Bacillati</taxon>
        <taxon>Actinomycetota</taxon>
        <taxon>Actinomycetes</taxon>
        <taxon>Streptosporangiales</taxon>
        <taxon>Nocardiopsidaceae</taxon>
        <taxon>Nocardiopsis</taxon>
    </lineage>
</organism>
<evidence type="ECO:0000256" key="1">
    <source>
        <dbReference type="SAM" id="MobiDB-lite"/>
    </source>
</evidence>
<feature type="region of interest" description="Disordered" evidence="1">
    <location>
        <begin position="51"/>
        <end position="76"/>
    </location>
</feature>
<accession>A0ABR9P9S2</accession>
<comment type="caution">
    <text evidence="2">The sequence shown here is derived from an EMBL/GenBank/DDBJ whole genome shotgun (WGS) entry which is preliminary data.</text>
</comment>
<dbReference type="RefSeq" id="WP_193123204.1">
    <property type="nucleotide sequence ID" value="NZ_JADBGI010000016.1"/>
</dbReference>
<keyword evidence="3" id="KW-1185">Reference proteome</keyword>
<reference evidence="2 3" key="1">
    <citation type="submission" date="2020-09" db="EMBL/GenBank/DDBJ databases">
        <title>Diversity and distribution of actinomycetes associated with coral in the coast of Hainan.</title>
        <authorList>
            <person name="Li F."/>
        </authorList>
    </citation>
    <scope>NUCLEOTIDE SEQUENCE [LARGE SCALE GENOMIC DNA]</scope>
    <source>
        <strain evidence="2 3">HNM0947</strain>
    </source>
</reference>
<evidence type="ECO:0000313" key="2">
    <source>
        <dbReference type="EMBL" id="MBE3000595.1"/>
    </source>
</evidence>
<gene>
    <name evidence="2" type="ORF">IDM40_18090</name>
</gene>
<dbReference type="EMBL" id="JADBGI010000016">
    <property type="protein sequence ID" value="MBE3000595.1"/>
    <property type="molecule type" value="Genomic_DNA"/>
</dbReference>
<evidence type="ECO:0000313" key="3">
    <source>
        <dbReference type="Proteomes" id="UP000806528"/>
    </source>
</evidence>
<protein>
    <submittedName>
        <fullName evidence="2">Uncharacterized protein</fullName>
    </submittedName>
</protein>
<proteinExistence type="predicted"/>
<feature type="compositionally biased region" description="Low complexity" evidence="1">
    <location>
        <begin position="51"/>
        <end position="72"/>
    </location>
</feature>
<sequence>MEHEQSGRAVSGSRRWPAAAWWAPLLFDLAGLQRANPGSLLSRVDLAGADPAGPGAGPDRSGAAPGGARSLAVRPRITVSRDGHPETRFECAPEPGPDALLAALRADGPAEPAPADHGTVFWDPGAEAGPAERHAFLLDELSSSSGAWSRRADEPFDLLGLTVHADRAATDLWVGRPRRGDALVLRLPALAPVDMIGLTYGLVEHLWGLDAEGLPEAPPLAGLPAHLVHMR</sequence>
<name>A0ABR9P9S2_9ACTN</name>